<dbReference type="Proteomes" id="UP001281410">
    <property type="component" value="Unassembled WGS sequence"/>
</dbReference>
<accession>A0AAE0B2I9</accession>
<organism evidence="1 2">
    <name type="scientific">Dipteronia sinensis</name>
    <dbReference type="NCBI Taxonomy" id="43782"/>
    <lineage>
        <taxon>Eukaryota</taxon>
        <taxon>Viridiplantae</taxon>
        <taxon>Streptophyta</taxon>
        <taxon>Embryophyta</taxon>
        <taxon>Tracheophyta</taxon>
        <taxon>Spermatophyta</taxon>
        <taxon>Magnoliopsida</taxon>
        <taxon>eudicotyledons</taxon>
        <taxon>Gunneridae</taxon>
        <taxon>Pentapetalae</taxon>
        <taxon>rosids</taxon>
        <taxon>malvids</taxon>
        <taxon>Sapindales</taxon>
        <taxon>Sapindaceae</taxon>
        <taxon>Hippocastanoideae</taxon>
        <taxon>Acereae</taxon>
        <taxon>Dipteronia</taxon>
    </lineage>
</organism>
<dbReference type="PANTHER" id="PTHR33116">
    <property type="entry name" value="REVERSE TRANSCRIPTASE ZINC-BINDING DOMAIN-CONTAINING PROTEIN-RELATED-RELATED"/>
    <property type="match status" value="1"/>
</dbReference>
<protein>
    <recommendedName>
        <fullName evidence="3">Reverse transcriptase</fullName>
    </recommendedName>
</protein>
<evidence type="ECO:0000313" key="2">
    <source>
        <dbReference type="Proteomes" id="UP001281410"/>
    </source>
</evidence>
<proteinExistence type="predicted"/>
<evidence type="ECO:0008006" key="3">
    <source>
        <dbReference type="Google" id="ProtNLM"/>
    </source>
</evidence>
<dbReference type="PANTHER" id="PTHR33116:SF86">
    <property type="entry name" value="REVERSE TRANSCRIPTASE DOMAIN-CONTAINING PROTEIN"/>
    <property type="match status" value="1"/>
</dbReference>
<evidence type="ECO:0000313" key="1">
    <source>
        <dbReference type="EMBL" id="KAK3228881.1"/>
    </source>
</evidence>
<sequence length="389" mass="45102">MGRMFQIWESQRLLPAPWFRLRCSHNPSQQDLDSVLDIIQPKLPRTMAHFLDSQFTRDDVHKAVFEIRLMKTPSKDGLPTLFYQKFGAYLDLVWWIHASSVFIRGRQISNNTIVGFECLHRLKHRKRKIGLVAIKLDMSKAYNRVEWIFLEQMMLRLSFPEKWVKMLMRGTLQPDYRGNSMGKLASFKCSRSGPTISHLFFTYDSLIFAKANDANCVEGRRVLNNYDLASKQLVNFDKSPLCVSPSLSAEEGNKLVSIVGMKLVDCHDKYLGLLCYIGRSKKKLFTQIVDCVWQKIKGWASNFCLHELMTPFGAWNLNVIKQNFCKDDMTTTLSIPTSSTNNIDFLIWHYDDIGVFTVKSDYWLARNMEQQPSTSTDLYSPCAAWWKTL</sequence>
<reference evidence="1" key="1">
    <citation type="journal article" date="2023" name="Plant J.">
        <title>Genome sequences and population genomics provide insights into the demographic history, inbreeding, and mutation load of two 'living fossil' tree species of Dipteronia.</title>
        <authorList>
            <person name="Feng Y."/>
            <person name="Comes H.P."/>
            <person name="Chen J."/>
            <person name="Zhu S."/>
            <person name="Lu R."/>
            <person name="Zhang X."/>
            <person name="Li P."/>
            <person name="Qiu J."/>
            <person name="Olsen K.M."/>
            <person name="Qiu Y."/>
        </authorList>
    </citation>
    <scope>NUCLEOTIDE SEQUENCE</scope>
    <source>
        <strain evidence="1">NBL</strain>
    </source>
</reference>
<dbReference type="EMBL" id="JANJYJ010000001">
    <property type="protein sequence ID" value="KAK3228881.1"/>
    <property type="molecule type" value="Genomic_DNA"/>
</dbReference>
<name>A0AAE0B2I9_9ROSI</name>
<comment type="caution">
    <text evidence="1">The sequence shown here is derived from an EMBL/GenBank/DDBJ whole genome shotgun (WGS) entry which is preliminary data.</text>
</comment>
<gene>
    <name evidence="1" type="ORF">Dsin_000762</name>
</gene>
<dbReference type="AlphaFoldDB" id="A0AAE0B2I9"/>
<keyword evidence="2" id="KW-1185">Reference proteome</keyword>